<evidence type="ECO:0000313" key="13">
    <source>
        <dbReference type="EMBL" id="ERG95437.1"/>
    </source>
</evidence>
<evidence type="ECO:0000256" key="10">
    <source>
        <dbReference type="ARBA" id="ARBA00048743"/>
    </source>
</evidence>
<dbReference type="InterPro" id="IPR039430">
    <property type="entry name" value="Thymidylate_kin-like_dom"/>
</dbReference>
<dbReference type="SUPFAM" id="SSF52540">
    <property type="entry name" value="P-loop containing nucleoside triphosphate hydrolases"/>
    <property type="match status" value="1"/>
</dbReference>
<dbReference type="GO" id="GO:0006227">
    <property type="term" value="P:dUDP biosynthetic process"/>
    <property type="evidence" value="ECO:0007669"/>
    <property type="project" value="TreeGrafter"/>
</dbReference>
<sequence length="206" mass="22762">MSTLITLEGLDGSGKSTVCESLQSTLPEATFTCEPTNSWYGDLVAESTHNNDADSLAELFLFTADHADHLSRVIRPSLASGTTVISDRYADSRYAYQAATLEGSCIDAPLEYIQSVHEPFSRRPDATVYLDIDPETAVTRAGATNKFERAQYLERVATQYERLIAAEPSRFHRVDATESIADVRETVTMIVETVLDDKKSSELNDK</sequence>
<dbReference type="HOGENOM" id="CLU_049131_0_2_2"/>
<name>U1PNY6_9EURY</name>
<organism evidence="13 14">
    <name type="scientific">Haloquadratum walsbyi J07HQW2</name>
    <dbReference type="NCBI Taxonomy" id="1238425"/>
    <lineage>
        <taxon>Archaea</taxon>
        <taxon>Methanobacteriati</taxon>
        <taxon>Methanobacteriota</taxon>
        <taxon>Stenosarchaea group</taxon>
        <taxon>Halobacteria</taxon>
        <taxon>Halobacteriales</taxon>
        <taxon>Haloferacaceae</taxon>
        <taxon>Haloquadratum</taxon>
    </lineage>
</organism>
<evidence type="ECO:0000256" key="8">
    <source>
        <dbReference type="ARBA" id="ARBA00022840"/>
    </source>
</evidence>
<evidence type="ECO:0000256" key="5">
    <source>
        <dbReference type="ARBA" id="ARBA00022727"/>
    </source>
</evidence>
<keyword evidence="4 11" id="KW-0808">Transferase</keyword>
<evidence type="ECO:0000256" key="2">
    <source>
        <dbReference type="ARBA" id="ARBA00012980"/>
    </source>
</evidence>
<evidence type="ECO:0000256" key="1">
    <source>
        <dbReference type="ARBA" id="ARBA00009776"/>
    </source>
</evidence>
<evidence type="ECO:0000256" key="9">
    <source>
        <dbReference type="ARBA" id="ARBA00029962"/>
    </source>
</evidence>
<dbReference type="CDD" id="cd01672">
    <property type="entry name" value="TMPK"/>
    <property type="match status" value="1"/>
</dbReference>
<dbReference type="EMBL" id="KE356561">
    <property type="protein sequence ID" value="ERG95437.1"/>
    <property type="molecule type" value="Genomic_DNA"/>
</dbReference>
<evidence type="ECO:0000256" key="6">
    <source>
        <dbReference type="ARBA" id="ARBA00022741"/>
    </source>
</evidence>
<evidence type="ECO:0000313" key="14">
    <source>
        <dbReference type="Proteomes" id="UP000030710"/>
    </source>
</evidence>
<proteinExistence type="inferred from homology"/>
<dbReference type="InterPro" id="IPR027417">
    <property type="entry name" value="P-loop_NTPase"/>
</dbReference>
<dbReference type="InterPro" id="IPR018094">
    <property type="entry name" value="Thymidylate_kinase"/>
</dbReference>
<dbReference type="RefSeq" id="WP_021054914.1">
    <property type="nucleotide sequence ID" value="NZ_KE356561.1"/>
</dbReference>
<evidence type="ECO:0000256" key="4">
    <source>
        <dbReference type="ARBA" id="ARBA00022679"/>
    </source>
</evidence>
<evidence type="ECO:0000256" key="3">
    <source>
        <dbReference type="ARBA" id="ARBA00013355"/>
    </source>
</evidence>
<dbReference type="STRING" id="1238425.J07HQW2_01894"/>
<comment type="catalytic activity">
    <reaction evidence="10 11">
        <text>dTMP + ATP = dTDP + ADP</text>
        <dbReference type="Rhea" id="RHEA:13517"/>
        <dbReference type="ChEBI" id="CHEBI:30616"/>
        <dbReference type="ChEBI" id="CHEBI:58369"/>
        <dbReference type="ChEBI" id="CHEBI:63528"/>
        <dbReference type="ChEBI" id="CHEBI:456216"/>
        <dbReference type="EC" id="2.7.4.9"/>
    </reaction>
</comment>
<dbReference type="EC" id="2.7.4.9" evidence="2 11"/>
<feature type="domain" description="Thymidylate kinase-like" evidence="12">
    <location>
        <begin position="7"/>
        <end position="186"/>
    </location>
</feature>
<dbReference type="HAMAP" id="MF_00165">
    <property type="entry name" value="Thymidylate_kinase"/>
    <property type="match status" value="1"/>
</dbReference>
<accession>U1PNY6</accession>
<keyword evidence="6 11" id="KW-0547">Nucleotide-binding</keyword>
<dbReference type="Pfam" id="PF02223">
    <property type="entry name" value="Thymidylate_kin"/>
    <property type="match status" value="1"/>
</dbReference>
<protein>
    <recommendedName>
        <fullName evidence="3 11">Probable thymidylate kinase</fullName>
        <ecNumber evidence="2 11">2.7.4.9</ecNumber>
    </recommendedName>
    <alternativeName>
        <fullName evidence="9 11">dTMP kinase</fullName>
    </alternativeName>
</protein>
<gene>
    <name evidence="11" type="primary">tmk</name>
    <name evidence="13" type="ORF">J07HQW2_01894</name>
</gene>
<dbReference type="GO" id="GO:0006233">
    <property type="term" value="P:dTDP biosynthetic process"/>
    <property type="evidence" value="ECO:0007669"/>
    <property type="project" value="InterPro"/>
</dbReference>
<dbReference type="AlphaFoldDB" id="U1PNY6"/>
<keyword evidence="7 11" id="KW-0418">Kinase</keyword>
<evidence type="ECO:0000259" key="12">
    <source>
        <dbReference type="Pfam" id="PF02223"/>
    </source>
</evidence>
<comment type="similarity">
    <text evidence="1 11">Belongs to the thymidylate kinase family.</text>
</comment>
<keyword evidence="5 11" id="KW-0545">Nucleotide biosynthesis</keyword>
<dbReference type="GO" id="GO:0005524">
    <property type="term" value="F:ATP binding"/>
    <property type="evidence" value="ECO:0007669"/>
    <property type="project" value="UniProtKB-UniRule"/>
</dbReference>
<dbReference type="GO" id="GO:0006235">
    <property type="term" value="P:dTTP biosynthetic process"/>
    <property type="evidence" value="ECO:0007669"/>
    <property type="project" value="UniProtKB-UniRule"/>
</dbReference>
<dbReference type="GO" id="GO:0005737">
    <property type="term" value="C:cytoplasm"/>
    <property type="evidence" value="ECO:0007669"/>
    <property type="project" value="TreeGrafter"/>
</dbReference>
<dbReference type="Proteomes" id="UP000030710">
    <property type="component" value="Unassembled WGS sequence"/>
</dbReference>
<dbReference type="Gene3D" id="3.40.50.300">
    <property type="entry name" value="P-loop containing nucleotide triphosphate hydrolases"/>
    <property type="match status" value="1"/>
</dbReference>
<dbReference type="NCBIfam" id="TIGR00041">
    <property type="entry name" value="DTMP_kinase"/>
    <property type="match status" value="1"/>
</dbReference>
<evidence type="ECO:0000256" key="7">
    <source>
        <dbReference type="ARBA" id="ARBA00022777"/>
    </source>
</evidence>
<dbReference type="GO" id="GO:0004798">
    <property type="term" value="F:dTMP kinase activity"/>
    <property type="evidence" value="ECO:0007669"/>
    <property type="project" value="UniProtKB-UniRule"/>
</dbReference>
<evidence type="ECO:0000256" key="11">
    <source>
        <dbReference type="HAMAP-Rule" id="MF_00165"/>
    </source>
</evidence>
<dbReference type="PANTHER" id="PTHR10344">
    <property type="entry name" value="THYMIDYLATE KINASE"/>
    <property type="match status" value="1"/>
</dbReference>
<dbReference type="PANTHER" id="PTHR10344:SF4">
    <property type="entry name" value="UMP-CMP KINASE 2, MITOCHONDRIAL"/>
    <property type="match status" value="1"/>
</dbReference>
<feature type="binding site" evidence="11">
    <location>
        <begin position="9"/>
        <end position="16"/>
    </location>
    <ligand>
        <name>ATP</name>
        <dbReference type="ChEBI" id="CHEBI:30616"/>
    </ligand>
</feature>
<reference evidence="13 14" key="1">
    <citation type="journal article" date="2013" name="PLoS ONE">
        <title>Assembly-driven community genomics of a hypersaline microbial ecosystem.</title>
        <authorList>
            <person name="Podell S."/>
            <person name="Ugalde J.A."/>
            <person name="Narasingarao P."/>
            <person name="Banfield J.F."/>
            <person name="Heidelberg K.B."/>
            <person name="Allen E.E."/>
        </authorList>
    </citation>
    <scope>NUCLEOTIDE SEQUENCE [LARGE SCALE GENOMIC DNA]</scope>
    <source>
        <strain evidence="14">J07HQW2</strain>
    </source>
</reference>
<keyword evidence="8 11" id="KW-0067">ATP-binding</keyword>
<dbReference type="eggNOG" id="arCOG01891">
    <property type="taxonomic scope" value="Archaea"/>
</dbReference>